<keyword evidence="1" id="KW-0472">Membrane</keyword>
<keyword evidence="1" id="KW-0812">Transmembrane</keyword>
<sequence length="35" mass="3958">MFDQAAYIILEALTVLTFVVVVFGIPLGDKLFRKE</sequence>
<keyword evidence="1" id="KW-1133">Transmembrane helix</keyword>
<dbReference type="EMBL" id="OBMQ01000008">
    <property type="protein sequence ID" value="SOC15482.1"/>
    <property type="molecule type" value="Genomic_DNA"/>
</dbReference>
<reference evidence="3" key="1">
    <citation type="submission" date="2017-08" db="EMBL/GenBank/DDBJ databases">
        <authorList>
            <person name="Varghese N."/>
            <person name="Submissions S."/>
        </authorList>
    </citation>
    <scope>NUCLEOTIDE SEQUENCE [LARGE SCALE GENOMIC DNA]</scope>
    <source>
        <strain evidence="3">JC22</strain>
    </source>
</reference>
<evidence type="ECO:0000313" key="3">
    <source>
        <dbReference type="Proteomes" id="UP000219636"/>
    </source>
</evidence>
<evidence type="ECO:0000313" key="2">
    <source>
        <dbReference type="EMBL" id="SOC15482.1"/>
    </source>
</evidence>
<dbReference type="AlphaFoldDB" id="A0A285T2G0"/>
<organism evidence="2 3">
    <name type="scientific">Ureibacillus xyleni</name>
    <dbReference type="NCBI Taxonomy" id="614648"/>
    <lineage>
        <taxon>Bacteria</taxon>
        <taxon>Bacillati</taxon>
        <taxon>Bacillota</taxon>
        <taxon>Bacilli</taxon>
        <taxon>Bacillales</taxon>
        <taxon>Caryophanaceae</taxon>
        <taxon>Ureibacillus</taxon>
    </lineage>
</organism>
<feature type="transmembrane region" description="Helical" evidence="1">
    <location>
        <begin position="6"/>
        <end position="27"/>
    </location>
</feature>
<name>A0A285T2G0_9BACL</name>
<keyword evidence="3" id="KW-1185">Reference proteome</keyword>
<proteinExistence type="predicted"/>
<evidence type="ECO:0000256" key="1">
    <source>
        <dbReference type="SAM" id="Phobius"/>
    </source>
</evidence>
<dbReference type="Proteomes" id="UP000219636">
    <property type="component" value="Unassembled WGS sequence"/>
</dbReference>
<accession>A0A285T2G0</accession>
<protein>
    <submittedName>
        <fullName evidence="2">Uncharacterized protein</fullName>
    </submittedName>
</protein>
<gene>
    <name evidence="2" type="ORF">SAMN05880501_10896</name>
</gene>